<gene>
    <name evidence="1" type="ORF">KJP28_02635</name>
</gene>
<dbReference type="Proteomes" id="UP000756530">
    <property type="component" value="Unassembled WGS sequence"/>
</dbReference>
<evidence type="ECO:0000313" key="2">
    <source>
        <dbReference type="Proteomes" id="UP000756530"/>
    </source>
</evidence>
<dbReference type="InterPro" id="IPR012127">
    <property type="entry name" value="Cyt_c_prime"/>
</dbReference>
<dbReference type="InterPro" id="IPR002321">
    <property type="entry name" value="Cyt_c_II"/>
</dbReference>
<name>A0ABS6SZM8_9RHOB</name>
<reference evidence="1 2" key="1">
    <citation type="submission" date="2021-05" db="EMBL/GenBank/DDBJ databases">
        <title>Culturable bacteria isolated from Daya Bay.</title>
        <authorList>
            <person name="Zheng W."/>
            <person name="Yu S."/>
            <person name="Huang Y."/>
        </authorList>
    </citation>
    <scope>NUCLEOTIDE SEQUENCE [LARGE SCALE GENOMIC DNA]</scope>
    <source>
        <strain evidence="1 2">DP4N28-5</strain>
    </source>
</reference>
<sequence>MKTGIILLAATVGTAAIAHTGVEDEDVLARMNGMSAIAQEMKTIGGTAKGEIDFEASRIDAALKTIAQEAERIPTLFSAESTDPKSGALPEIWTDFEDFQEKAGALQAVSSGLVGEIESVGDLRPAMRRIGKTCRACHADYRASD</sequence>
<proteinExistence type="predicted"/>
<dbReference type="PROSITE" id="PS51009">
    <property type="entry name" value="CYTCII"/>
    <property type="match status" value="1"/>
</dbReference>
<accession>A0ABS6SZM8</accession>
<dbReference type="Pfam" id="PF01322">
    <property type="entry name" value="Cytochrom_C_2"/>
    <property type="match status" value="1"/>
</dbReference>
<evidence type="ECO:0000313" key="1">
    <source>
        <dbReference type="EMBL" id="MBV7377806.1"/>
    </source>
</evidence>
<organism evidence="1 2">
    <name type="scientific">Maritimibacter dapengensis</name>
    <dbReference type="NCBI Taxonomy" id="2836868"/>
    <lineage>
        <taxon>Bacteria</taxon>
        <taxon>Pseudomonadati</taxon>
        <taxon>Pseudomonadota</taxon>
        <taxon>Alphaproteobacteria</taxon>
        <taxon>Rhodobacterales</taxon>
        <taxon>Roseobacteraceae</taxon>
        <taxon>Maritimibacter</taxon>
    </lineage>
</organism>
<keyword evidence="2" id="KW-1185">Reference proteome</keyword>
<protein>
    <submittedName>
        <fullName evidence="1">Cytochrome c</fullName>
    </submittedName>
</protein>
<comment type="caution">
    <text evidence="1">The sequence shown here is derived from an EMBL/GenBank/DDBJ whole genome shotgun (WGS) entry which is preliminary data.</text>
</comment>
<dbReference type="RefSeq" id="WP_218390675.1">
    <property type="nucleotide sequence ID" value="NZ_JAHUZE010000001.1"/>
</dbReference>
<dbReference type="EMBL" id="JAHUZE010000001">
    <property type="protein sequence ID" value="MBV7377806.1"/>
    <property type="molecule type" value="Genomic_DNA"/>
</dbReference>
<dbReference type="PIRSF" id="PIRSF000027">
    <property type="entry name" value="Cytc_c_prime"/>
    <property type="match status" value="1"/>
</dbReference>